<dbReference type="InterPro" id="IPR029044">
    <property type="entry name" value="Nucleotide-diphossugar_trans"/>
</dbReference>
<name>A0AA89QA88_STRCU</name>
<evidence type="ECO:0000313" key="3">
    <source>
        <dbReference type="Proteomes" id="UP000579531"/>
    </source>
</evidence>
<dbReference type="Proteomes" id="UP000579531">
    <property type="component" value="Unassembled WGS sequence"/>
</dbReference>
<comment type="caution">
    <text evidence="2">The sequence shown here is derived from an EMBL/GenBank/DDBJ whole genome shotgun (WGS) entry which is preliminary data.</text>
</comment>
<dbReference type="PANTHER" id="PTHR10859:SF91">
    <property type="entry name" value="DOLICHYL-PHOSPHATE BETA-GLUCOSYLTRANSFERASE"/>
    <property type="match status" value="1"/>
</dbReference>
<keyword evidence="3" id="KW-1185">Reference proteome</keyword>
<reference evidence="2 3" key="1">
    <citation type="submission" date="2020-08" db="EMBL/GenBank/DDBJ databases">
        <title>Sequencing the genomes of 1000 actinobacteria strains.</title>
        <authorList>
            <person name="Klenk H.-P."/>
        </authorList>
    </citation>
    <scope>NUCLEOTIDE SEQUENCE [LARGE SCALE GENOMIC DNA]</scope>
    <source>
        <strain evidence="2 3">DSM 40129</strain>
    </source>
</reference>
<dbReference type="GO" id="GO:0006487">
    <property type="term" value="P:protein N-linked glycosylation"/>
    <property type="evidence" value="ECO:0007669"/>
    <property type="project" value="TreeGrafter"/>
</dbReference>
<evidence type="ECO:0000313" key="2">
    <source>
        <dbReference type="EMBL" id="MBB5815325.1"/>
    </source>
</evidence>
<evidence type="ECO:0000259" key="1">
    <source>
        <dbReference type="Pfam" id="PF00535"/>
    </source>
</evidence>
<dbReference type="AlphaFoldDB" id="A0AA89QA88"/>
<gene>
    <name evidence="2" type="ORF">HNR72_006353</name>
</gene>
<protein>
    <submittedName>
        <fullName evidence="2">Glycosyltransferase involved in cell wall biosynthesis</fullName>
    </submittedName>
</protein>
<dbReference type="PANTHER" id="PTHR10859">
    <property type="entry name" value="GLYCOSYL TRANSFERASE"/>
    <property type="match status" value="1"/>
</dbReference>
<dbReference type="EMBL" id="JACHLX010000001">
    <property type="protein sequence ID" value="MBB5815325.1"/>
    <property type="molecule type" value="Genomic_DNA"/>
</dbReference>
<dbReference type="Gene3D" id="3.90.550.10">
    <property type="entry name" value="Spore Coat Polysaccharide Biosynthesis Protein SpsA, Chain A"/>
    <property type="match status" value="1"/>
</dbReference>
<accession>A0AA89QA88</accession>
<dbReference type="SUPFAM" id="SSF53448">
    <property type="entry name" value="Nucleotide-diphospho-sugar transferases"/>
    <property type="match status" value="1"/>
</dbReference>
<dbReference type="InterPro" id="IPR001173">
    <property type="entry name" value="Glyco_trans_2-like"/>
</dbReference>
<proteinExistence type="predicted"/>
<sequence>MHTREGIPPCLRRPPVELEIVIPAVNEERRLPRTIGTTVDYLREQVWSSAVVVVDNNSVDCTNDVPDRFDSPLTRVHVIGCSERGKGAAVRRGIVTSTARFVGFLDADNATPVETLGKVLPLLQDGCAAVIASRHVDGSRFEVEESAMRRCGGWMFRRLTRLTLPEIADTQCGFKFFDGRLAREAAATCRVDGFAFDVELLARIVRAGGTVVEVPVAWTDMPGSTFSARRDGIRSMADVLRISLSR</sequence>
<feature type="domain" description="Glycosyltransferase 2-like" evidence="1">
    <location>
        <begin position="20"/>
        <end position="150"/>
    </location>
</feature>
<dbReference type="Pfam" id="PF00535">
    <property type="entry name" value="Glycos_transf_2"/>
    <property type="match status" value="1"/>
</dbReference>
<organism evidence="2 3">
    <name type="scientific">Streptomyces collinus</name>
    <dbReference type="NCBI Taxonomy" id="42684"/>
    <lineage>
        <taxon>Bacteria</taxon>
        <taxon>Bacillati</taxon>
        <taxon>Actinomycetota</taxon>
        <taxon>Actinomycetes</taxon>
        <taxon>Kitasatosporales</taxon>
        <taxon>Streptomycetaceae</taxon>
        <taxon>Streptomyces</taxon>
    </lineage>
</organism>
<dbReference type="GeneID" id="93842778"/>
<dbReference type="RefSeq" id="WP_311241127.1">
    <property type="nucleotide sequence ID" value="NZ_BAABFE010000002.1"/>
</dbReference>